<evidence type="ECO:0000313" key="1">
    <source>
        <dbReference type="EMBL" id="NME71672.1"/>
    </source>
</evidence>
<organism evidence="1 2">
    <name type="scientific">Flammeovirga aprica JL-4</name>
    <dbReference type="NCBI Taxonomy" id="694437"/>
    <lineage>
        <taxon>Bacteria</taxon>
        <taxon>Pseudomonadati</taxon>
        <taxon>Bacteroidota</taxon>
        <taxon>Cytophagia</taxon>
        <taxon>Cytophagales</taxon>
        <taxon>Flammeovirgaceae</taxon>
        <taxon>Flammeovirga</taxon>
    </lineage>
</organism>
<dbReference type="Proteomes" id="UP000576082">
    <property type="component" value="Unassembled WGS sequence"/>
</dbReference>
<reference evidence="1 2" key="1">
    <citation type="submission" date="2020-04" db="EMBL/GenBank/DDBJ databases">
        <title>Flammeovirga sp. SR4, a novel species isolated from seawater.</title>
        <authorList>
            <person name="Wang X."/>
        </authorList>
    </citation>
    <scope>NUCLEOTIDE SEQUENCE [LARGE SCALE GENOMIC DNA]</scope>
    <source>
        <strain evidence="1 2">ATCC 23126</strain>
    </source>
</reference>
<proteinExistence type="predicted"/>
<protein>
    <submittedName>
        <fullName evidence="1">Transglutaminase domain-containing protein</fullName>
    </submittedName>
</protein>
<dbReference type="AlphaFoldDB" id="A0A7X9RZI6"/>
<evidence type="ECO:0000313" key="2">
    <source>
        <dbReference type="Proteomes" id="UP000576082"/>
    </source>
</evidence>
<dbReference type="PANTHER" id="PTHR35532">
    <property type="entry name" value="SIMILAR TO POLYHYDROXYALKANOATE DEPOLYMERASE"/>
    <property type="match status" value="1"/>
</dbReference>
<comment type="caution">
    <text evidence="1">The sequence shown here is derived from an EMBL/GenBank/DDBJ whole genome shotgun (WGS) entry which is preliminary data.</text>
</comment>
<dbReference type="PANTHER" id="PTHR35532:SF5">
    <property type="entry name" value="CARBOHYDRATE-BINDING DOMAIN-CONTAINING PROTEIN"/>
    <property type="match status" value="1"/>
</dbReference>
<dbReference type="RefSeq" id="WP_169659880.1">
    <property type="nucleotide sequence ID" value="NZ_JABANE010000108.1"/>
</dbReference>
<sequence>MNCYGQKKIKTTVKYDSLRGYYFENGDSLKFKASDFLIKDITTHFAKDYYWINKKTKRKVFFDELSYEDFDQALTAFRHITDSISLRPKKIHVQDIEKVSIDYLRENIDLAFIAWKRFPWSKGYDFETFCEYILPYRSAIEPLQNWRKEYLLLYETVGSQLSKNEVEDPVYVCGILQDLLQDFTFIGNQKKSIIPLLGPMSLQLRRHGNCPDLANLMVFAGRSIGLAIAYDYTPHYAASSNRHFWNAVITNSGETIPFNGIEDKPGIYNPNNKRLGKVIRKTYSANRSSLVFKLPKSQIPNGHMQTAHYKDVTSEYVKVADFNYQFNDPVNNGIGYLSVYNLADWRPIDWADIKNTEAEFTNLGVDLVYLPFRYINRKCIYERFPILLNVEGEKKVLRADQSHKISFKMTHSMVNQDRLYEETNSLELEEGKLYRMYYWDKKWILIGENIVSNGALFIDNVPAGALYKVQPVNPDKFERIFTIGEGTHQIYWY</sequence>
<accession>A0A7X9RZI6</accession>
<name>A0A7X9RZI6_9BACT</name>
<keyword evidence="2" id="KW-1185">Reference proteome</keyword>
<dbReference type="EMBL" id="JABANE010000108">
    <property type="protein sequence ID" value="NME71672.1"/>
    <property type="molecule type" value="Genomic_DNA"/>
</dbReference>
<gene>
    <name evidence="1" type="ORF">HHU12_27150</name>
</gene>